<feature type="region of interest" description="Disordered" evidence="1">
    <location>
        <begin position="44"/>
        <end position="95"/>
    </location>
</feature>
<feature type="compositionally biased region" description="Polar residues" evidence="1">
    <location>
        <begin position="67"/>
        <end position="79"/>
    </location>
</feature>
<reference evidence="2 3" key="1">
    <citation type="submission" date="2014-04" db="EMBL/GenBank/DDBJ databases">
        <title>Evolutionary Origins and Diversification of the Mycorrhizal Mutualists.</title>
        <authorList>
            <consortium name="DOE Joint Genome Institute"/>
            <consortium name="Mycorrhizal Genomics Consortium"/>
            <person name="Kohler A."/>
            <person name="Kuo A."/>
            <person name="Nagy L.G."/>
            <person name="Floudas D."/>
            <person name="Copeland A."/>
            <person name="Barry K.W."/>
            <person name="Cichocki N."/>
            <person name="Veneault-Fourrey C."/>
            <person name="LaButti K."/>
            <person name="Lindquist E.A."/>
            <person name="Lipzen A."/>
            <person name="Lundell T."/>
            <person name="Morin E."/>
            <person name="Murat C."/>
            <person name="Riley R."/>
            <person name="Ohm R."/>
            <person name="Sun H."/>
            <person name="Tunlid A."/>
            <person name="Henrissat B."/>
            <person name="Grigoriev I.V."/>
            <person name="Hibbett D.S."/>
            <person name="Martin F."/>
        </authorList>
    </citation>
    <scope>NUCLEOTIDE SEQUENCE [LARGE SCALE GENOMIC DNA]</scope>
    <source>
        <strain evidence="2 3">MD-312</strain>
    </source>
</reference>
<feature type="non-terminal residue" evidence="2">
    <location>
        <position position="1"/>
    </location>
</feature>
<evidence type="ECO:0000256" key="1">
    <source>
        <dbReference type="SAM" id="MobiDB-lite"/>
    </source>
</evidence>
<evidence type="ECO:0000313" key="3">
    <source>
        <dbReference type="Proteomes" id="UP000053820"/>
    </source>
</evidence>
<feature type="compositionally biased region" description="Low complexity" evidence="1">
    <location>
        <begin position="321"/>
        <end position="343"/>
    </location>
</feature>
<dbReference type="HOGENOM" id="CLU_058572_1_1_1"/>
<gene>
    <name evidence="2" type="ORF">HYDPIDRAFT_53733</name>
</gene>
<feature type="region of interest" description="Disordered" evidence="1">
    <location>
        <begin position="319"/>
        <end position="349"/>
    </location>
</feature>
<dbReference type="EMBL" id="KN839856">
    <property type="protein sequence ID" value="KIJ62203.1"/>
    <property type="molecule type" value="Genomic_DNA"/>
</dbReference>
<evidence type="ECO:0000313" key="2">
    <source>
        <dbReference type="EMBL" id="KIJ62203.1"/>
    </source>
</evidence>
<sequence>LATLWQRFGRAVRDKGLTGTAILLTEKDFFDDERATKVARKLQRELTRKRKASKTLTRPSPPKRMRSTATADTGPSNDTAVCPSEDSGVPHSERLSDGRACCPQNIQGVVELKDALAEGARARKQAGHAEKRRKRELDPAMDYLINAENRAGLMCRRKVFGVCFENDAADADHLECNEEQPMGCDRCRVSVPPVCCDLHDPAQFTSFTSDVPKPPSIPPRSHIPKYERMQHDHTLQDALDEWREQKTATVYGWHHLNDIGPSIIMCTTTLERIVDCAHHRKINSINELKRETGWPDADQFGNEVIAIIHRHAAPPTLPFVSTPLRPTTSSTLNSTPAAASSSAPKRKNKCGACRLEGHNARSRICLKHPSR</sequence>
<dbReference type="AlphaFoldDB" id="A0A0C9W614"/>
<name>A0A0C9W614_9AGAM</name>
<accession>A0A0C9W614</accession>
<organism evidence="2 3">
    <name type="scientific">Hydnomerulius pinastri MD-312</name>
    <dbReference type="NCBI Taxonomy" id="994086"/>
    <lineage>
        <taxon>Eukaryota</taxon>
        <taxon>Fungi</taxon>
        <taxon>Dikarya</taxon>
        <taxon>Basidiomycota</taxon>
        <taxon>Agaricomycotina</taxon>
        <taxon>Agaricomycetes</taxon>
        <taxon>Agaricomycetidae</taxon>
        <taxon>Boletales</taxon>
        <taxon>Boletales incertae sedis</taxon>
        <taxon>Leucogyrophana</taxon>
    </lineage>
</organism>
<keyword evidence="3" id="KW-1185">Reference proteome</keyword>
<protein>
    <submittedName>
        <fullName evidence="2">Uncharacterized protein</fullName>
    </submittedName>
</protein>
<proteinExistence type="predicted"/>
<feature type="non-terminal residue" evidence="2">
    <location>
        <position position="371"/>
    </location>
</feature>
<dbReference type="OrthoDB" id="2687561at2759"/>
<dbReference type="Proteomes" id="UP000053820">
    <property type="component" value="Unassembled WGS sequence"/>
</dbReference>